<gene>
    <name evidence="6" type="ORF">ETQ85_12325</name>
</gene>
<keyword evidence="2" id="KW-0479">Metal-binding</keyword>
<dbReference type="InterPro" id="IPR012312">
    <property type="entry name" value="Hemerythrin-like"/>
</dbReference>
<comment type="similarity">
    <text evidence="1">Belongs to the hemerythrin family.</text>
</comment>
<dbReference type="InterPro" id="IPR035938">
    <property type="entry name" value="Hemerythrin-like_sf"/>
</dbReference>
<keyword evidence="7" id="KW-1185">Reference proteome</keyword>
<proteinExistence type="inferred from homology"/>
<evidence type="ECO:0000259" key="5">
    <source>
        <dbReference type="Pfam" id="PF01814"/>
    </source>
</evidence>
<organism evidence="6 7">
    <name type="scientific">Zoogloea oleivorans</name>
    <dbReference type="NCBI Taxonomy" id="1552750"/>
    <lineage>
        <taxon>Bacteria</taxon>
        <taxon>Pseudomonadati</taxon>
        <taxon>Pseudomonadota</taxon>
        <taxon>Betaproteobacteria</taxon>
        <taxon>Rhodocyclales</taxon>
        <taxon>Zoogloeaceae</taxon>
        <taxon>Zoogloea</taxon>
    </lineage>
</organism>
<evidence type="ECO:0000256" key="2">
    <source>
        <dbReference type="ARBA" id="ARBA00022723"/>
    </source>
</evidence>
<feature type="region of interest" description="Disordered" evidence="4">
    <location>
        <begin position="136"/>
        <end position="159"/>
    </location>
</feature>
<accession>A0A6C2CRU6</accession>
<dbReference type="InterPro" id="IPR050669">
    <property type="entry name" value="Hemerythrin"/>
</dbReference>
<dbReference type="PANTHER" id="PTHR37164">
    <property type="entry name" value="BACTERIOHEMERYTHRIN"/>
    <property type="match status" value="1"/>
</dbReference>
<evidence type="ECO:0000313" key="6">
    <source>
        <dbReference type="EMBL" id="TYC56631.1"/>
    </source>
</evidence>
<dbReference type="EMBL" id="SDKK01000010">
    <property type="protein sequence ID" value="TYC56631.1"/>
    <property type="molecule type" value="Genomic_DNA"/>
</dbReference>
<feature type="domain" description="Hemerythrin-like" evidence="5">
    <location>
        <begin position="17"/>
        <end position="120"/>
    </location>
</feature>
<dbReference type="InterPro" id="IPR012827">
    <property type="entry name" value="Hemerythrin_metal-bd"/>
</dbReference>
<keyword evidence="3" id="KW-0408">Iron</keyword>
<reference evidence="6 7" key="1">
    <citation type="submission" date="2019-01" db="EMBL/GenBank/DDBJ databases">
        <title>Zoogloea oleivorans genome sequencing and assembly.</title>
        <authorList>
            <person name="Tancsics A."/>
            <person name="Farkas M."/>
            <person name="Kriszt B."/>
            <person name="Maroti G."/>
            <person name="Horvath B."/>
        </authorList>
    </citation>
    <scope>NUCLEOTIDE SEQUENCE [LARGE SCALE GENOMIC DNA]</scope>
    <source>
        <strain evidence="6 7">Buc</strain>
    </source>
</reference>
<dbReference type="CDD" id="cd12107">
    <property type="entry name" value="Hemerythrin"/>
    <property type="match status" value="1"/>
</dbReference>
<dbReference type="PANTHER" id="PTHR37164:SF1">
    <property type="entry name" value="BACTERIOHEMERYTHRIN"/>
    <property type="match status" value="1"/>
</dbReference>
<dbReference type="GO" id="GO:0046872">
    <property type="term" value="F:metal ion binding"/>
    <property type="evidence" value="ECO:0007669"/>
    <property type="project" value="UniProtKB-KW"/>
</dbReference>
<dbReference type="NCBIfam" id="TIGR02481">
    <property type="entry name" value="hemeryth_dom"/>
    <property type="match status" value="1"/>
</dbReference>
<evidence type="ECO:0000256" key="3">
    <source>
        <dbReference type="ARBA" id="ARBA00023004"/>
    </source>
</evidence>
<feature type="compositionally biased region" description="Low complexity" evidence="4">
    <location>
        <begin position="148"/>
        <end position="159"/>
    </location>
</feature>
<evidence type="ECO:0000256" key="1">
    <source>
        <dbReference type="ARBA" id="ARBA00010587"/>
    </source>
</evidence>
<evidence type="ECO:0000313" key="7">
    <source>
        <dbReference type="Proteomes" id="UP000389128"/>
    </source>
</evidence>
<dbReference type="Gene3D" id="1.20.120.50">
    <property type="entry name" value="Hemerythrin-like"/>
    <property type="match status" value="1"/>
</dbReference>
<dbReference type="AlphaFoldDB" id="A0A6C2CRU6"/>
<evidence type="ECO:0000256" key="4">
    <source>
        <dbReference type="SAM" id="MobiDB-lite"/>
    </source>
</evidence>
<dbReference type="Pfam" id="PF01814">
    <property type="entry name" value="Hemerythrin"/>
    <property type="match status" value="1"/>
</dbReference>
<dbReference type="SUPFAM" id="SSF47188">
    <property type="entry name" value="Hemerythrin-like"/>
    <property type="match status" value="1"/>
</dbReference>
<comment type="caution">
    <text evidence="6">The sequence shown here is derived from an EMBL/GenBank/DDBJ whole genome shotgun (WGS) entry which is preliminary data.</text>
</comment>
<dbReference type="OrthoDB" id="5296936at2"/>
<dbReference type="Proteomes" id="UP000389128">
    <property type="component" value="Unassembled WGS sequence"/>
</dbReference>
<name>A0A6C2CRU6_9RHOO</name>
<protein>
    <submittedName>
        <fullName evidence="6">Cation-binding hemerythrin HHE</fullName>
    </submittedName>
</protein>
<sequence length="159" mass="17563">MAAMEWTDKLALGLGPMDQTHQEFVEAYNRLLGVSGEALLTAMDEFIAHSVEHFEQENRWMEKVGFPGCHKAEHDRVLAVCLDVRKRMERGDSALGRQLIQELPLWFDNHVASMDAALAAYLESIGFDTETGEVRNPPKADCEDGSSACCTPPAATQPA</sequence>
<dbReference type="RefSeq" id="WP_148579369.1">
    <property type="nucleotide sequence ID" value="NZ_SDKK01000010.1"/>
</dbReference>